<dbReference type="InterPro" id="IPR017972">
    <property type="entry name" value="Cyt_P450_CS"/>
</dbReference>
<keyword evidence="15" id="KW-0812">Transmembrane</keyword>
<dbReference type="GO" id="GO:0005789">
    <property type="term" value="C:endoplasmic reticulum membrane"/>
    <property type="evidence" value="ECO:0007669"/>
    <property type="project" value="UniProtKB-SubCell"/>
</dbReference>
<evidence type="ECO:0000256" key="14">
    <source>
        <dbReference type="RuleBase" id="RU000461"/>
    </source>
</evidence>
<dbReference type="GO" id="GO:0020037">
    <property type="term" value="F:heme binding"/>
    <property type="evidence" value="ECO:0007669"/>
    <property type="project" value="InterPro"/>
</dbReference>
<evidence type="ECO:0000256" key="15">
    <source>
        <dbReference type="SAM" id="Phobius"/>
    </source>
</evidence>
<evidence type="ECO:0000256" key="4">
    <source>
        <dbReference type="ARBA" id="ARBA00010617"/>
    </source>
</evidence>
<dbReference type="GO" id="GO:0016705">
    <property type="term" value="F:oxidoreductase activity, acting on paired donors, with incorporation or reduction of molecular oxygen"/>
    <property type="evidence" value="ECO:0007669"/>
    <property type="project" value="InterPro"/>
</dbReference>
<sequence length="509" mass="59516">MVSTFVLLLSTIVVIGALKFFFVVRRYFTHWKNKGIPFVPGYKNLLISWKAVLGYMTFTDLSEGMYYHHPDVKYFGGSDFTTFTIFLRDLELIKDITVKDFDHFTDHRVFIDENVEPMFGKNIFSLRGDRWREMRNTLSPSFTASKMKFMFELISRCSHDFVNYLAEHPELYSTLDTSEIFKRYTNDVIATAAFGVSVNSMEDNENEFYKKGKEIGSSSFGVPAMLRMIFLASCPRLAKLLGITFVPTATSRFFKNVVRETIRVREERNVIRPDMIHLLMQARNKDGQVHKIELDDIVSQAFNFFFAGFDLSSRLMCFVAHELAVHRDIQDRLREEIQRHLAEGNSEISYESLMRMTYMDMVVTETLRKYPPLLFIDRICVKKYELPPAAPGYKSMIVEPDDILMFPVYSLHHDPKYFPDPEKFDPERFNEENKDKVLPYYYLPFGQGPRKCIANRFVLMETKILIAHLLLKFNLKTVERTVEPIVFSKKEFILTPANGFWIGLEKRDA</sequence>
<keyword evidence="7" id="KW-0256">Endoplasmic reticulum</keyword>
<dbReference type="PANTHER" id="PTHR24292">
    <property type="entry name" value="CYTOCHROME P450"/>
    <property type="match status" value="1"/>
</dbReference>
<accession>A0AAW2EXE0</accession>
<keyword evidence="10 13" id="KW-0408">Iron</keyword>
<reference evidence="16 17" key="1">
    <citation type="submission" date="2023-03" db="EMBL/GenBank/DDBJ databases">
        <title>High recombination rates correlate with genetic variation in Cardiocondyla obscurior ants.</title>
        <authorList>
            <person name="Errbii M."/>
        </authorList>
    </citation>
    <scope>NUCLEOTIDE SEQUENCE [LARGE SCALE GENOMIC DNA]</scope>
    <source>
        <strain evidence="16">Alpha-2009</strain>
        <tissue evidence="16">Whole body</tissue>
    </source>
</reference>
<comment type="cofactor">
    <cofactor evidence="1 13">
        <name>heme</name>
        <dbReference type="ChEBI" id="CHEBI:30413"/>
    </cofactor>
</comment>
<evidence type="ECO:0000256" key="7">
    <source>
        <dbReference type="ARBA" id="ARBA00022824"/>
    </source>
</evidence>
<dbReference type="InterPro" id="IPR036396">
    <property type="entry name" value="Cyt_P450_sf"/>
</dbReference>
<dbReference type="GO" id="GO:0005506">
    <property type="term" value="F:iron ion binding"/>
    <property type="evidence" value="ECO:0007669"/>
    <property type="project" value="InterPro"/>
</dbReference>
<evidence type="ECO:0000313" key="17">
    <source>
        <dbReference type="Proteomes" id="UP001430953"/>
    </source>
</evidence>
<dbReference type="FunFam" id="1.10.630.10:FF:000042">
    <property type="entry name" value="Cytochrome P450"/>
    <property type="match status" value="1"/>
</dbReference>
<dbReference type="InterPro" id="IPR001128">
    <property type="entry name" value="Cyt_P450"/>
</dbReference>
<evidence type="ECO:0000256" key="5">
    <source>
        <dbReference type="ARBA" id="ARBA00022617"/>
    </source>
</evidence>
<keyword evidence="9 14" id="KW-0560">Oxidoreductase</keyword>
<proteinExistence type="inferred from homology"/>
<keyword evidence="8" id="KW-0492">Microsome</keyword>
<feature type="binding site" description="axial binding residue" evidence="13">
    <location>
        <position position="452"/>
    </location>
    <ligand>
        <name>heme</name>
        <dbReference type="ChEBI" id="CHEBI:30413"/>
    </ligand>
    <ligandPart>
        <name>Fe</name>
        <dbReference type="ChEBI" id="CHEBI:18248"/>
    </ligandPart>
</feature>
<dbReference type="Gene3D" id="1.10.630.10">
    <property type="entry name" value="Cytochrome P450"/>
    <property type="match status" value="1"/>
</dbReference>
<evidence type="ECO:0000256" key="1">
    <source>
        <dbReference type="ARBA" id="ARBA00001971"/>
    </source>
</evidence>
<name>A0AAW2EXE0_9HYME</name>
<dbReference type="InterPro" id="IPR050476">
    <property type="entry name" value="Insect_CytP450_Detox"/>
</dbReference>
<evidence type="ECO:0000256" key="9">
    <source>
        <dbReference type="ARBA" id="ARBA00023002"/>
    </source>
</evidence>
<evidence type="ECO:0000256" key="2">
    <source>
        <dbReference type="ARBA" id="ARBA00004174"/>
    </source>
</evidence>
<organism evidence="16 17">
    <name type="scientific">Cardiocondyla obscurior</name>
    <dbReference type="NCBI Taxonomy" id="286306"/>
    <lineage>
        <taxon>Eukaryota</taxon>
        <taxon>Metazoa</taxon>
        <taxon>Ecdysozoa</taxon>
        <taxon>Arthropoda</taxon>
        <taxon>Hexapoda</taxon>
        <taxon>Insecta</taxon>
        <taxon>Pterygota</taxon>
        <taxon>Neoptera</taxon>
        <taxon>Endopterygota</taxon>
        <taxon>Hymenoptera</taxon>
        <taxon>Apocrita</taxon>
        <taxon>Aculeata</taxon>
        <taxon>Formicoidea</taxon>
        <taxon>Formicidae</taxon>
        <taxon>Myrmicinae</taxon>
        <taxon>Cardiocondyla</taxon>
    </lineage>
</organism>
<dbReference type="PRINTS" id="PR00385">
    <property type="entry name" value="P450"/>
</dbReference>
<dbReference type="PANTHER" id="PTHR24292:SF54">
    <property type="entry name" value="CYP9F3-RELATED"/>
    <property type="match status" value="1"/>
</dbReference>
<feature type="transmembrane region" description="Helical" evidence="15">
    <location>
        <begin position="6"/>
        <end position="24"/>
    </location>
</feature>
<evidence type="ECO:0000256" key="3">
    <source>
        <dbReference type="ARBA" id="ARBA00004406"/>
    </source>
</evidence>
<evidence type="ECO:0008006" key="18">
    <source>
        <dbReference type="Google" id="ProtNLM"/>
    </source>
</evidence>
<comment type="subcellular location">
    <subcellularLocation>
        <location evidence="3">Endoplasmic reticulum membrane</location>
        <topology evidence="3">Peripheral membrane protein</topology>
    </subcellularLocation>
    <subcellularLocation>
        <location evidence="2">Microsome membrane</location>
        <topology evidence="2">Peripheral membrane protein</topology>
    </subcellularLocation>
</comment>
<evidence type="ECO:0000256" key="10">
    <source>
        <dbReference type="ARBA" id="ARBA00023004"/>
    </source>
</evidence>
<keyword evidence="17" id="KW-1185">Reference proteome</keyword>
<dbReference type="CDD" id="cd11056">
    <property type="entry name" value="CYP6-like"/>
    <property type="match status" value="1"/>
</dbReference>
<dbReference type="InterPro" id="IPR002401">
    <property type="entry name" value="Cyt_P450_E_grp-I"/>
</dbReference>
<protein>
    <recommendedName>
        <fullName evidence="18">Cytochrome P450</fullName>
    </recommendedName>
</protein>
<keyword evidence="5 13" id="KW-0349">Heme</keyword>
<evidence type="ECO:0000256" key="8">
    <source>
        <dbReference type="ARBA" id="ARBA00022848"/>
    </source>
</evidence>
<gene>
    <name evidence="16" type="ORF">PUN28_014677</name>
</gene>
<keyword evidence="6 13" id="KW-0479">Metal-binding</keyword>
<dbReference type="SUPFAM" id="SSF48264">
    <property type="entry name" value="Cytochrome P450"/>
    <property type="match status" value="1"/>
</dbReference>
<keyword evidence="12 15" id="KW-0472">Membrane</keyword>
<comment type="similarity">
    <text evidence="4 14">Belongs to the cytochrome P450 family.</text>
</comment>
<evidence type="ECO:0000256" key="11">
    <source>
        <dbReference type="ARBA" id="ARBA00023033"/>
    </source>
</evidence>
<keyword evidence="15" id="KW-1133">Transmembrane helix</keyword>
<dbReference type="Pfam" id="PF00067">
    <property type="entry name" value="p450"/>
    <property type="match status" value="1"/>
</dbReference>
<evidence type="ECO:0000313" key="16">
    <source>
        <dbReference type="EMBL" id="KAL0107515.1"/>
    </source>
</evidence>
<dbReference type="PRINTS" id="PR00463">
    <property type="entry name" value="EP450I"/>
</dbReference>
<keyword evidence="11 14" id="KW-0503">Monooxygenase</keyword>
<dbReference type="AlphaFoldDB" id="A0AAW2EXE0"/>
<comment type="caution">
    <text evidence="16">The sequence shown here is derived from an EMBL/GenBank/DDBJ whole genome shotgun (WGS) entry which is preliminary data.</text>
</comment>
<evidence type="ECO:0000256" key="12">
    <source>
        <dbReference type="ARBA" id="ARBA00023136"/>
    </source>
</evidence>
<dbReference type="Proteomes" id="UP001430953">
    <property type="component" value="Unassembled WGS sequence"/>
</dbReference>
<dbReference type="PROSITE" id="PS00086">
    <property type="entry name" value="CYTOCHROME_P450"/>
    <property type="match status" value="1"/>
</dbReference>
<dbReference type="EMBL" id="JADYXP020000016">
    <property type="protein sequence ID" value="KAL0107515.1"/>
    <property type="molecule type" value="Genomic_DNA"/>
</dbReference>
<dbReference type="GO" id="GO:0004497">
    <property type="term" value="F:monooxygenase activity"/>
    <property type="evidence" value="ECO:0007669"/>
    <property type="project" value="UniProtKB-KW"/>
</dbReference>
<evidence type="ECO:0000256" key="6">
    <source>
        <dbReference type="ARBA" id="ARBA00022723"/>
    </source>
</evidence>
<evidence type="ECO:0000256" key="13">
    <source>
        <dbReference type="PIRSR" id="PIRSR602401-1"/>
    </source>
</evidence>